<organism evidence="1 2">
    <name type="scientific">Larinioides sclopetarius</name>
    <dbReference type="NCBI Taxonomy" id="280406"/>
    <lineage>
        <taxon>Eukaryota</taxon>
        <taxon>Metazoa</taxon>
        <taxon>Ecdysozoa</taxon>
        <taxon>Arthropoda</taxon>
        <taxon>Chelicerata</taxon>
        <taxon>Arachnida</taxon>
        <taxon>Araneae</taxon>
        <taxon>Araneomorphae</taxon>
        <taxon>Entelegynae</taxon>
        <taxon>Araneoidea</taxon>
        <taxon>Araneidae</taxon>
        <taxon>Larinioides</taxon>
    </lineage>
</organism>
<evidence type="ECO:0000313" key="1">
    <source>
        <dbReference type="EMBL" id="CAL1268028.1"/>
    </source>
</evidence>
<dbReference type="Proteomes" id="UP001497382">
    <property type="component" value="Unassembled WGS sequence"/>
</dbReference>
<name>A0AAV1Z8U0_9ARAC</name>
<proteinExistence type="predicted"/>
<gene>
    <name evidence="1" type="ORF">LARSCL_LOCUS3956</name>
</gene>
<dbReference type="EMBL" id="CAXIEN010000031">
    <property type="protein sequence ID" value="CAL1268028.1"/>
    <property type="molecule type" value="Genomic_DNA"/>
</dbReference>
<evidence type="ECO:0000313" key="2">
    <source>
        <dbReference type="Proteomes" id="UP001497382"/>
    </source>
</evidence>
<keyword evidence="2" id="KW-1185">Reference proteome</keyword>
<sequence length="68" mass="8034">MIFPYLLLCTVARLQKSLEAKKVNRLNHVIKRSIYYSVNLHTVHIIRWYLFTPLCVCVLTKCVVNRLS</sequence>
<protein>
    <submittedName>
        <fullName evidence="1">Uncharacterized protein</fullName>
    </submittedName>
</protein>
<accession>A0AAV1Z8U0</accession>
<dbReference type="AlphaFoldDB" id="A0AAV1Z8U0"/>
<reference evidence="1 2" key="1">
    <citation type="submission" date="2024-04" db="EMBL/GenBank/DDBJ databases">
        <authorList>
            <person name="Rising A."/>
            <person name="Reimegard J."/>
            <person name="Sonavane S."/>
            <person name="Akerstrom W."/>
            <person name="Nylinder S."/>
            <person name="Hedman E."/>
            <person name="Kallberg Y."/>
        </authorList>
    </citation>
    <scope>NUCLEOTIDE SEQUENCE [LARGE SCALE GENOMIC DNA]</scope>
</reference>
<comment type="caution">
    <text evidence="1">The sequence shown here is derived from an EMBL/GenBank/DDBJ whole genome shotgun (WGS) entry which is preliminary data.</text>
</comment>